<dbReference type="Gene3D" id="3.90.180.10">
    <property type="entry name" value="Medium-chain alcohol dehydrogenases, catalytic domain"/>
    <property type="match status" value="1"/>
</dbReference>
<dbReference type="InterPro" id="IPR011032">
    <property type="entry name" value="GroES-like_sf"/>
</dbReference>
<dbReference type="InterPro" id="IPR013154">
    <property type="entry name" value="ADH-like_N"/>
</dbReference>
<protein>
    <submittedName>
        <fullName evidence="3">NADP-dependent oxidoreductase</fullName>
    </submittedName>
</protein>
<organism evidence="3">
    <name type="scientific">Streptomyces sp. NBC_00003</name>
    <dbReference type="NCBI Taxonomy" id="2903608"/>
    <lineage>
        <taxon>Bacteria</taxon>
        <taxon>Bacillati</taxon>
        <taxon>Actinomycetota</taxon>
        <taxon>Actinomycetes</taxon>
        <taxon>Kitasatosporales</taxon>
        <taxon>Streptomycetaceae</taxon>
        <taxon>Streptomyces</taxon>
    </lineage>
</organism>
<dbReference type="AlphaFoldDB" id="A0AAU2V2E8"/>
<dbReference type="Pfam" id="PF08240">
    <property type="entry name" value="ADH_N"/>
    <property type="match status" value="1"/>
</dbReference>
<dbReference type="GO" id="GO:0016491">
    <property type="term" value="F:oxidoreductase activity"/>
    <property type="evidence" value="ECO:0007669"/>
    <property type="project" value="UniProtKB-KW"/>
</dbReference>
<name>A0AAU2V2E8_9ACTN</name>
<dbReference type="SMART" id="SM00829">
    <property type="entry name" value="PKS_ER"/>
    <property type="match status" value="1"/>
</dbReference>
<dbReference type="PANTHER" id="PTHR11695:SF294">
    <property type="entry name" value="RETICULON-4-INTERACTING PROTEIN 1, MITOCHONDRIAL"/>
    <property type="match status" value="1"/>
</dbReference>
<dbReference type="SUPFAM" id="SSF50129">
    <property type="entry name" value="GroES-like"/>
    <property type="match status" value="1"/>
</dbReference>
<sequence length="315" mass="33044">MSQTMRAISPLRWGGPEVLAEIETERPEPGPAEILVRVHAAGVNPADWKVRASGGLAVMGTPPILGWDVSGTVEAVGFGVTLYRPGDEVFGMPRFPHQAGAYAEYVTAPARHFVPKPAGIDHIQAAALPLASLTAYQSLVETAQLAAGQRVLIHAAAGGVGHLAVQIAKARGAYVIGTASAAKHDFVRGLGADEVIDYTAVDFTEAVRDVDVVLDPIGDAYGSRSLKVLRRGGVLVSIASPDEDGLLAEAADLGVRAGFTLVEADYAGMRAIAALVEEGRLRAEIDSVFELADAAKAHEYGERGRTQGKLVLRVV</sequence>
<dbReference type="PROSITE" id="PS01162">
    <property type="entry name" value="QOR_ZETA_CRYSTAL"/>
    <property type="match status" value="1"/>
</dbReference>
<dbReference type="InterPro" id="IPR036291">
    <property type="entry name" value="NAD(P)-bd_dom_sf"/>
</dbReference>
<keyword evidence="1" id="KW-0560">Oxidoreductase</keyword>
<dbReference type="SUPFAM" id="SSF51735">
    <property type="entry name" value="NAD(P)-binding Rossmann-fold domains"/>
    <property type="match status" value="1"/>
</dbReference>
<feature type="domain" description="Enoyl reductase (ER)" evidence="2">
    <location>
        <begin position="6"/>
        <end position="312"/>
    </location>
</feature>
<dbReference type="InterPro" id="IPR002364">
    <property type="entry name" value="Quin_OxRdtase/zeta-crystal_CS"/>
</dbReference>
<reference evidence="3" key="1">
    <citation type="submission" date="2022-10" db="EMBL/GenBank/DDBJ databases">
        <title>The complete genomes of actinobacterial strains from the NBC collection.</title>
        <authorList>
            <person name="Joergensen T.S."/>
            <person name="Alvarez Arevalo M."/>
            <person name="Sterndorff E.B."/>
            <person name="Faurdal D."/>
            <person name="Vuksanovic O."/>
            <person name="Mourched A.-S."/>
            <person name="Charusanti P."/>
            <person name="Shaw S."/>
            <person name="Blin K."/>
            <person name="Weber T."/>
        </authorList>
    </citation>
    <scope>NUCLEOTIDE SEQUENCE</scope>
    <source>
        <strain evidence="3">NBC_00003</strain>
    </source>
</reference>
<dbReference type="InterPro" id="IPR050700">
    <property type="entry name" value="YIM1/Zinc_Alcohol_DH_Fams"/>
</dbReference>
<evidence type="ECO:0000313" key="3">
    <source>
        <dbReference type="EMBL" id="WTW61295.1"/>
    </source>
</evidence>
<dbReference type="Pfam" id="PF13602">
    <property type="entry name" value="ADH_zinc_N_2"/>
    <property type="match status" value="1"/>
</dbReference>
<dbReference type="GO" id="GO:0008270">
    <property type="term" value="F:zinc ion binding"/>
    <property type="evidence" value="ECO:0007669"/>
    <property type="project" value="InterPro"/>
</dbReference>
<dbReference type="Gene3D" id="3.40.50.720">
    <property type="entry name" value="NAD(P)-binding Rossmann-like Domain"/>
    <property type="match status" value="1"/>
</dbReference>
<dbReference type="EMBL" id="CP108318">
    <property type="protein sequence ID" value="WTW61295.1"/>
    <property type="molecule type" value="Genomic_DNA"/>
</dbReference>
<dbReference type="CDD" id="cd05289">
    <property type="entry name" value="MDR_like_2"/>
    <property type="match status" value="1"/>
</dbReference>
<gene>
    <name evidence="3" type="ORF">OG549_11895</name>
</gene>
<evidence type="ECO:0000259" key="2">
    <source>
        <dbReference type="SMART" id="SM00829"/>
    </source>
</evidence>
<dbReference type="InterPro" id="IPR020843">
    <property type="entry name" value="ER"/>
</dbReference>
<accession>A0AAU2V2E8</accession>
<proteinExistence type="predicted"/>
<evidence type="ECO:0000256" key="1">
    <source>
        <dbReference type="ARBA" id="ARBA00023002"/>
    </source>
</evidence>
<dbReference type="PANTHER" id="PTHR11695">
    <property type="entry name" value="ALCOHOL DEHYDROGENASE RELATED"/>
    <property type="match status" value="1"/>
</dbReference>